<keyword evidence="3" id="KW-0540">Nuclease</keyword>
<organism evidence="6">
    <name type="scientific">marine sediment metagenome</name>
    <dbReference type="NCBI Taxonomy" id="412755"/>
    <lineage>
        <taxon>unclassified sequences</taxon>
        <taxon>metagenomes</taxon>
        <taxon>ecological metagenomes</taxon>
    </lineage>
</organism>
<name>A0A0F8VXG0_9ZZZZ</name>
<proteinExistence type="predicted"/>
<dbReference type="GO" id="GO:0000166">
    <property type="term" value="F:nucleotide binding"/>
    <property type="evidence" value="ECO:0007669"/>
    <property type="project" value="UniProtKB-KW"/>
</dbReference>
<dbReference type="GO" id="GO:0110001">
    <property type="term" value="C:toxin-antitoxin complex"/>
    <property type="evidence" value="ECO:0007669"/>
    <property type="project" value="InterPro"/>
</dbReference>
<evidence type="ECO:0008006" key="7">
    <source>
        <dbReference type="Google" id="ProtNLM"/>
    </source>
</evidence>
<gene>
    <name evidence="6" type="ORF">LCGC14_3138790</name>
</gene>
<keyword evidence="5" id="KW-0378">Hydrolase</keyword>
<evidence type="ECO:0000256" key="5">
    <source>
        <dbReference type="ARBA" id="ARBA00022801"/>
    </source>
</evidence>
<keyword evidence="1" id="KW-0597">Phosphoprotein</keyword>
<evidence type="ECO:0000256" key="1">
    <source>
        <dbReference type="ARBA" id="ARBA00022553"/>
    </source>
</evidence>
<sequence>MPRDYKLQLDDINEAIGRIKQYTENMSEEAFAVDHKTQDAVIRNLDIIGEAARNLPETIKELLREQG</sequence>
<keyword evidence="4" id="KW-0547">Nucleotide-binding</keyword>
<evidence type="ECO:0000313" key="6">
    <source>
        <dbReference type="EMBL" id="KKK49068.1"/>
    </source>
</evidence>
<reference evidence="6" key="1">
    <citation type="journal article" date="2015" name="Nature">
        <title>Complex archaea that bridge the gap between prokaryotes and eukaryotes.</title>
        <authorList>
            <person name="Spang A."/>
            <person name="Saw J.H."/>
            <person name="Jorgensen S.L."/>
            <person name="Zaremba-Niedzwiedzka K."/>
            <person name="Martijn J."/>
            <person name="Lind A.E."/>
            <person name="van Eijk R."/>
            <person name="Schleper C."/>
            <person name="Guy L."/>
            <person name="Ettema T.J."/>
        </authorList>
    </citation>
    <scope>NUCLEOTIDE SEQUENCE</scope>
</reference>
<dbReference type="Pfam" id="PF01934">
    <property type="entry name" value="HepT-like"/>
    <property type="match status" value="1"/>
</dbReference>
<evidence type="ECO:0000256" key="2">
    <source>
        <dbReference type="ARBA" id="ARBA00022649"/>
    </source>
</evidence>
<dbReference type="AlphaFoldDB" id="A0A0F8VXG0"/>
<evidence type="ECO:0000256" key="4">
    <source>
        <dbReference type="ARBA" id="ARBA00022741"/>
    </source>
</evidence>
<dbReference type="InterPro" id="IPR008201">
    <property type="entry name" value="HepT-like"/>
</dbReference>
<dbReference type="GO" id="GO:0004540">
    <property type="term" value="F:RNA nuclease activity"/>
    <property type="evidence" value="ECO:0007669"/>
    <property type="project" value="InterPro"/>
</dbReference>
<dbReference type="EMBL" id="LAZR01068745">
    <property type="protein sequence ID" value="KKK49068.1"/>
    <property type="molecule type" value="Genomic_DNA"/>
</dbReference>
<dbReference type="GO" id="GO:0016787">
    <property type="term" value="F:hydrolase activity"/>
    <property type="evidence" value="ECO:0007669"/>
    <property type="project" value="UniProtKB-KW"/>
</dbReference>
<keyword evidence="2" id="KW-1277">Toxin-antitoxin system</keyword>
<accession>A0A0F8VXG0</accession>
<comment type="caution">
    <text evidence="6">The sequence shown here is derived from an EMBL/GenBank/DDBJ whole genome shotgun (WGS) entry which is preliminary data.</text>
</comment>
<evidence type="ECO:0000256" key="3">
    <source>
        <dbReference type="ARBA" id="ARBA00022722"/>
    </source>
</evidence>
<dbReference type="InterPro" id="IPR051813">
    <property type="entry name" value="HepT_RNase_toxin"/>
</dbReference>
<protein>
    <recommendedName>
        <fullName evidence="7">DUF86 domain-containing protein</fullName>
    </recommendedName>
</protein>
<dbReference type="PANTHER" id="PTHR34139:SF1">
    <property type="entry name" value="RNASE MJ1380-RELATED"/>
    <property type="match status" value="1"/>
</dbReference>
<dbReference type="PANTHER" id="PTHR34139">
    <property type="entry name" value="UPF0331 PROTEIN MJ0127"/>
    <property type="match status" value="1"/>
</dbReference>